<dbReference type="GO" id="GO:0006508">
    <property type="term" value="P:proteolysis"/>
    <property type="evidence" value="ECO:0007669"/>
    <property type="project" value="UniProtKB-KW"/>
</dbReference>
<dbReference type="InterPro" id="IPR036397">
    <property type="entry name" value="RNaseH_sf"/>
</dbReference>
<dbReference type="InterPro" id="IPR025724">
    <property type="entry name" value="GAG-pre-integrase_dom"/>
</dbReference>
<evidence type="ECO:0000256" key="5">
    <source>
        <dbReference type="PROSITE-ProRule" id="PRU00047"/>
    </source>
</evidence>
<dbReference type="InterPro" id="IPR013103">
    <property type="entry name" value="RVT_2"/>
</dbReference>
<protein>
    <submittedName>
        <fullName evidence="9">Uncharacterized protein</fullName>
    </submittedName>
</protein>
<dbReference type="CDD" id="cd09272">
    <property type="entry name" value="RNase_HI_RT_Ty1"/>
    <property type="match status" value="1"/>
</dbReference>
<feature type="compositionally biased region" description="Basic residues" evidence="6">
    <location>
        <begin position="119"/>
        <end position="133"/>
    </location>
</feature>
<feature type="region of interest" description="Disordered" evidence="6">
    <location>
        <begin position="627"/>
        <end position="676"/>
    </location>
</feature>
<dbReference type="InterPro" id="IPR001584">
    <property type="entry name" value="Integrase_cat-core"/>
</dbReference>
<keyword evidence="4" id="KW-0378">Hydrolase</keyword>
<proteinExistence type="predicted"/>
<accession>A0AAV6IAF5</accession>
<dbReference type="SMART" id="SM00343">
    <property type="entry name" value="ZnF_C2HC"/>
    <property type="match status" value="1"/>
</dbReference>
<dbReference type="InterPro" id="IPR001878">
    <property type="entry name" value="Znf_CCHC"/>
</dbReference>
<dbReference type="SUPFAM" id="SSF56672">
    <property type="entry name" value="DNA/RNA polymerases"/>
    <property type="match status" value="1"/>
</dbReference>
<evidence type="ECO:0000256" key="6">
    <source>
        <dbReference type="SAM" id="MobiDB-lite"/>
    </source>
</evidence>
<keyword evidence="1" id="KW-0645">Protease</keyword>
<keyword evidence="2" id="KW-0479">Metal-binding</keyword>
<keyword evidence="5" id="KW-0863">Zinc-finger</keyword>
<dbReference type="AlphaFoldDB" id="A0AAV6IAF5"/>
<dbReference type="GO" id="GO:0015074">
    <property type="term" value="P:DNA integration"/>
    <property type="evidence" value="ECO:0007669"/>
    <property type="project" value="InterPro"/>
</dbReference>
<keyword evidence="3" id="KW-0064">Aspartyl protease</keyword>
<dbReference type="Proteomes" id="UP000823749">
    <property type="component" value="Chromosome 11"/>
</dbReference>
<dbReference type="Pfam" id="PF25597">
    <property type="entry name" value="SH3_retrovirus"/>
    <property type="match status" value="1"/>
</dbReference>
<dbReference type="SUPFAM" id="SSF53098">
    <property type="entry name" value="Ribonuclease H-like"/>
    <property type="match status" value="1"/>
</dbReference>
<comment type="caution">
    <text evidence="9">The sequence shown here is derived from an EMBL/GenBank/DDBJ whole genome shotgun (WGS) entry which is preliminary data.</text>
</comment>
<gene>
    <name evidence="9" type="ORF">RHGRI_030902</name>
</gene>
<dbReference type="Gene3D" id="4.10.60.10">
    <property type="entry name" value="Zinc finger, CCHC-type"/>
    <property type="match status" value="1"/>
</dbReference>
<feature type="domain" description="Integrase catalytic" evidence="8">
    <location>
        <begin position="369"/>
        <end position="534"/>
    </location>
</feature>
<feature type="domain" description="CCHC-type" evidence="7">
    <location>
        <begin position="138"/>
        <end position="153"/>
    </location>
</feature>
<keyword evidence="5" id="KW-0862">Zinc</keyword>
<evidence type="ECO:0000256" key="2">
    <source>
        <dbReference type="ARBA" id="ARBA00022723"/>
    </source>
</evidence>
<evidence type="ECO:0000259" key="7">
    <source>
        <dbReference type="PROSITE" id="PS50158"/>
    </source>
</evidence>
<dbReference type="InterPro" id="IPR043502">
    <property type="entry name" value="DNA/RNA_pol_sf"/>
</dbReference>
<evidence type="ECO:0000313" key="9">
    <source>
        <dbReference type="EMBL" id="KAG5524054.1"/>
    </source>
</evidence>
<dbReference type="Pfam" id="PF00665">
    <property type="entry name" value="rve"/>
    <property type="match status" value="1"/>
</dbReference>
<dbReference type="GO" id="GO:0008270">
    <property type="term" value="F:zinc ion binding"/>
    <property type="evidence" value="ECO:0007669"/>
    <property type="project" value="UniProtKB-KW"/>
</dbReference>
<evidence type="ECO:0000256" key="1">
    <source>
        <dbReference type="ARBA" id="ARBA00022670"/>
    </source>
</evidence>
<dbReference type="GO" id="GO:0003676">
    <property type="term" value="F:nucleic acid binding"/>
    <property type="evidence" value="ECO:0007669"/>
    <property type="project" value="InterPro"/>
</dbReference>
<dbReference type="Pfam" id="PF07727">
    <property type="entry name" value="RVT_2"/>
    <property type="match status" value="1"/>
</dbReference>
<dbReference type="Pfam" id="PF22936">
    <property type="entry name" value="Pol_BBD"/>
    <property type="match status" value="1"/>
</dbReference>
<dbReference type="PANTHER" id="PTHR42648">
    <property type="entry name" value="TRANSPOSASE, PUTATIVE-RELATED"/>
    <property type="match status" value="1"/>
</dbReference>
<dbReference type="GO" id="GO:0004190">
    <property type="term" value="F:aspartic-type endopeptidase activity"/>
    <property type="evidence" value="ECO:0007669"/>
    <property type="project" value="UniProtKB-KW"/>
</dbReference>
<feature type="region of interest" description="Disordered" evidence="6">
    <location>
        <begin position="78"/>
        <end position="133"/>
    </location>
</feature>
<dbReference type="InterPro" id="IPR054722">
    <property type="entry name" value="PolX-like_BBD"/>
</dbReference>
<dbReference type="SUPFAM" id="SSF57756">
    <property type="entry name" value="Retrovirus zinc finger-like domains"/>
    <property type="match status" value="1"/>
</dbReference>
<keyword evidence="10" id="KW-1185">Reference proteome</keyword>
<evidence type="ECO:0000259" key="8">
    <source>
        <dbReference type="PROSITE" id="PS50994"/>
    </source>
</evidence>
<reference evidence="9" key="1">
    <citation type="submission" date="2020-08" db="EMBL/GenBank/DDBJ databases">
        <title>Plant Genome Project.</title>
        <authorList>
            <person name="Zhang R.-G."/>
        </authorList>
    </citation>
    <scope>NUCLEOTIDE SEQUENCE</scope>
    <source>
        <strain evidence="9">WSP0</strain>
        <tissue evidence="9">Leaf</tissue>
    </source>
</reference>
<dbReference type="InterPro" id="IPR039537">
    <property type="entry name" value="Retrotran_Ty1/copia-like"/>
</dbReference>
<dbReference type="PROSITE" id="PS50158">
    <property type="entry name" value="ZF_CCHC"/>
    <property type="match status" value="1"/>
</dbReference>
<dbReference type="Pfam" id="PF13976">
    <property type="entry name" value="gag_pre-integrs"/>
    <property type="match status" value="1"/>
</dbReference>
<dbReference type="PROSITE" id="PS50994">
    <property type="entry name" value="INTEGRASE"/>
    <property type="match status" value="1"/>
</dbReference>
<dbReference type="Pfam" id="PF00098">
    <property type="entry name" value="zf-CCHC"/>
    <property type="match status" value="1"/>
</dbReference>
<dbReference type="InterPro" id="IPR057670">
    <property type="entry name" value="SH3_retrovirus"/>
</dbReference>
<evidence type="ECO:0000256" key="4">
    <source>
        <dbReference type="ARBA" id="ARBA00022801"/>
    </source>
</evidence>
<dbReference type="InterPro" id="IPR012337">
    <property type="entry name" value="RNaseH-like_sf"/>
</dbReference>
<organism evidence="9 10">
    <name type="scientific">Rhododendron griersonianum</name>
    <dbReference type="NCBI Taxonomy" id="479676"/>
    <lineage>
        <taxon>Eukaryota</taxon>
        <taxon>Viridiplantae</taxon>
        <taxon>Streptophyta</taxon>
        <taxon>Embryophyta</taxon>
        <taxon>Tracheophyta</taxon>
        <taxon>Spermatophyta</taxon>
        <taxon>Magnoliopsida</taxon>
        <taxon>eudicotyledons</taxon>
        <taxon>Gunneridae</taxon>
        <taxon>Pentapetalae</taxon>
        <taxon>asterids</taxon>
        <taxon>Ericales</taxon>
        <taxon>Ericaceae</taxon>
        <taxon>Ericoideae</taxon>
        <taxon>Rhodoreae</taxon>
        <taxon>Rhododendron</taxon>
    </lineage>
</organism>
<evidence type="ECO:0000313" key="10">
    <source>
        <dbReference type="Proteomes" id="UP000823749"/>
    </source>
</evidence>
<dbReference type="PANTHER" id="PTHR42648:SF27">
    <property type="entry name" value="RNA-DIRECTED DNA POLYMERASE"/>
    <property type="match status" value="1"/>
</dbReference>
<sequence length="1216" mass="137352">MNPQHSMPEHLRVMSAMIRDLRSAGNVLTDEQQILAMLRSLPDATWDHFKLTMTHNEMVKTFNDLKCHLELEAERQDAKRGNQALVVESGQRKTIGSKRKRQDGKARQGPARDNAPKERVKRRRGKRGGKKDKSKVTCYNCQKIGHFARDCTEPKKVQSYPISRIDCLVCSHVLVAHTDPNWIVDTGATKHVARDRGGFIEYRRIPVGNQSVFMGNSSAEDVLGVGTYQLKLQSGRTLILYDVLYAPGVRHNLISVIALVELGFSFNFSRDGFSIYLGNKPFGHGSISSGFYVLDLDGLNNNAFMAFHDNDVVSSSMKWHARLGHIGQDRMTRLARESLLGPLAKVNLPICESCMAGKAIRKPFGKAVRAISPLDLVHSDICGPMNVRARHGGTYFITFIDDYSRYGYVYLISHKSEALDCFIRFVKEVENQKERTLKVLRTDCGREYLSEQFKGLCEDKGIQRQLTISRTPQQNGVVERRNRTLLDMVRSMMAHANLPISFWGDALLSAAYILNRVPSKSVSSTPYELWTGRKPVLDHLRPWGSAGYVRIPSQQLGKLDPRGKKGIFIRYPEHSKGYVMICEQPDGGLTEIESRDVNFIEHEFPSRGDVRGDLNLHEMCESEEVTPVLSKGGSLNPHPMVAENSGSNLPPSGCTPRETTDSQDLPLRRSHRESIPRRRFEIEGESFMCAPEEEDEPSSYNEALSSPACKEWLAAIEDEISSMGKNQVWELVDLPPGRKTIGNKWVLKIKRKADGSIDKYKARLVAKGFTQKAGIDYDETFSPVVRIVSVRLILAIVVFLDLELFQMDVKTAFLNGELDEEIYMDQPVGFKVEGRVRKVCKLKRSIYGLKQSSRQWYLRFHRAIISNGFTMIEEDHCVYVKESKKSFLILSLYVDDILLAGNDMELIVATKEWLSSNFEMKDMGEADFVLGIKITRDRSRRFLGLSQETYIKKVLERFRMQNSKPIDTPIEKGHTLSLALCHQSNQEKEAMARVPYARAVGSLMYAMLCSRPDISFAVGLVSRFQSNPGLAHWKAVKRILRYLRGTADYLLCYQGGDGCLRGYSDADWGSDIDERKSTSGYAFLLVGGAISWCSKKQTCIALSTMESEYIACSSAVQEAIWLRRFLQRLDTEPRSSGPVTLYCDSTAALAYTKDPKYHGKSKHIDIRFHYIRDMVAQGEVVLKHISTTSMVADPLTKPIARDVFQSHVSSLGLRRI</sequence>
<dbReference type="EMBL" id="JACTNZ010000011">
    <property type="protein sequence ID" value="KAG5524054.1"/>
    <property type="molecule type" value="Genomic_DNA"/>
</dbReference>
<evidence type="ECO:0000256" key="3">
    <source>
        <dbReference type="ARBA" id="ARBA00022750"/>
    </source>
</evidence>
<dbReference type="InterPro" id="IPR036875">
    <property type="entry name" value="Znf_CCHC_sf"/>
</dbReference>
<name>A0AAV6IAF5_9ERIC</name>
<dbReference type="Gene3D" id="3.30.420.10">
    <property type="entry name" value="Ribonuclease H-like superfamily/Ribonuclease H"/>
    <property type="match status" value="1"/>
</dbReference>